<evidence type="ECO:0000313" key="4">
    <source>
        <dbReference type="Proteomes" id="UP000285146"/>
    </source>
</evidence>
<feature type="region of interest" description="Disordered" evidence="1">
    <location>
        <begin position="563"/>
        <end position="587"/>
    </location>
</feature>
<dbReference type="InParanoid" id="A0A423XD92"/>
<feature type="region of interest" description="Disordered" evidence="1">
    <location>
        <begin position="1295"/>
        <end position="1336"/>
    </location>
</feature>
<comment type="caution">
    <text evidence="3">The sequence shown here is derived from an EMBL/GenBank/DDBJ whole genome shotgun (WGS) entry which is preliminary data.</text>
</comment>
<accession>A0A423XD92</accession>
<protein>
    <recommendedName>
        <fullName evidence="5">Mg2+ transporter zinc transport protein</fullName>
    </recommendedName>
</protein>
<reference evidence="3 4" key="1">
    <citation type="submission" date="2015-09" db="EMBL/GenBank/DDBJ databases">
        <title>Host preference determinants of Valsa canker pathogens revealed by comparative genomics.</title>
        <authorList>
            <person name="Yin Z."/>
            <person name="Huang L."/>
        </authorList>
    </citation>
    <scope>NUCLEOTIDE SEQUENCE [LARGE SCALE GENOMIC DNA]</scope>
    <source>
        <strain evidence="3 4">SXYLt</strain>
    </source>
</reference>
<feature type="region of interest" description="Disordered" evidence="1">
    <location>
        <begin position="1166"/>
        <end position="1198"/>
    </location>
</feature>
<feature type="compositionally biased region" description="Basic and acidic residues" evidence="1">
    <location>
        <begin position="1295"/>
        <end position="1305"/>
    </location>
</feature>
<dbReference type="EMBL" id="LKEB01000016">
    <property type="protein sequence ID" value="ROW14042.1"/>
    <property type="molecule type" value="Genomic_DNA"/>
</dbReference>
<proteinExistence type="predicted"/>
<feature type="compositionally biased region" description="Low complexity" evidence="1">
    <location>
        <begin position="563"/>
        <end position="573"/>
    </location>
</feature>
<feature type="region of interest" description="Disordered" evidence="1">
    <location>
        <begin position="85"/>
        <end position="113"/>
    </location>
</feature>
<organism evidence="3 4">
    <name type="scientific">Cytospora leucostoma</name>
    <dbReference type="NCBI Taxonomy" id="1230097"/>
    <lineage>
        <taxon>Eukaryota</taxon>
        <taxon>Fungi</taxon>
        <taxon>Dikarya</taxon>
        <taxon>Ascomycota</taxon>
        <taxon>Pezizomycotina</taxon>
        <taxon>Sordariomycetes</taxon>
        <taxon>Sordariomycetidae</taxon>
        <taxon>Diaporthales</taxon>
        <taxon>Cytosporaceae</taxon>
        <taxon>Cytospora</taxon>
    </lineage>
</organism>
<keyword evidence="2" id="KW-0812">Transmembrane</keyword>
<feature type="region of interest" description="Disordered" evidence="1">
    <location>
        <begin position="714"/>
        <end position="736"/>
    </location>
</feature>
<evidence type="ECO:0008006" key="5">
    <source>
        <dbReference type="Google" id="ProtNLM"/>
    </source>
</evidence>
<keyword evidence="2" id="KW-0472">Membrane</keyword>
<name>A0A423XD92_9PEZI</name>
<keyword evidence="4" id="KW-1185">Reference proteome</keyword>
<evidence type="ECO:0000256" key="1">
    <source>
        <dbReference type="SAM" id="MobiDB-lite"/>
    </source>
</evidence>
<feature type="compositionally biased region" description="Low complexity" evidence="1">
    <location>
        <begin position="1166"/>
        <end position="1179"/>
    </location>
</feature>
<keyword evidence="2" id="KW-1133">Transmembrane helix</keyword>
<dbReference type="Proteomes" id="UP000285146">
    <property type="component" value="Unassembled WGS sequence"/>
</dbReference>
<feature type="compositionally biased region" description="Polar residues" evidence="1">
    <location>
        <begin position="715"/>
        <end position="724"/>
    </location>
</feature>
<evidence type="ECO:0000313" key="3">
    <source>
        <dbReference type="EMBL" id="ROW14042.1"/>
    </source>
</evidence>
<gene>
    <name evidence="3" type="ORF">VPNG_04041</name>
</gene>
<dbReference type="STRING" id="1230097.A0A423XD92"/>
<feature type="transmembrane region" description="Helical" evidence="2">
    <location>
        <begin position="1085"/>
        <end position="1105"/>
    </location>
</feature>
<feature type="transmembrane region" description="Helical" evidence="2">
    <location>
        <begin position="1112"/>
        <end position="1132"/>
    </location>
</feature>
<dbReference type="OrthoDB" id="5361176at2759"/>
<evidence type="ECO:0000256" key="2">
    <source>
        <dbReference type="SAM" id="Phobius"/>
    </source>
</evidence>
<sequence>MSATIDGSMQPFEDDNAPQTWTKRIKGRASLKVTMAYKMVVLQGPKNDWKDLVITAAKMKLDFFLRSEETPSCFHPLSTILKNHETEVQTSPEGPAERATQRIAAPQGVPTKTSAKRPWEHIEFMAWRHLEHILSVCVIPMTATLPTVGKSNPPSDTQDNTPPVACAITCGDLAGHRICTSASYFSFEFLLNCASRLKRLPDDVLKQQYFKGLMGRIRKACEGHITWLGRLERNSERCFGANYWANGKSMNTESTSSWVPKDSFVDTAFQLLKITSFTKEYQQADNAHSKRLIKDYASAWLMWLEKSDQRTKYAWPHAVEDGINIFRLDDHVWIWMALKSLEDEFVNFWRLVQAKVPELAKGNKDTKTPMEAPSKDEVTVWSRKYSSLVIQREVLRRFTTENDARKRLLAVTRSTRETRVLFHARDTALFYGQDKDFFLQNTSTTEPWSRTIKSQLHHEENQELWWENAMRYALSIVVGSRGYRINSRPPDELVRTATEALFRIASPNGFFPGQLDMMTQVPFEDIIYEESDRDFYYHTNSEIQYVLLTHADNINNAFDSYQTSGSAATSGTSNMDDGPRPGRPPLGTALAQAESRQETSQLIESALARILPQLSDILSRQVTGLSPGLLQVSAHNAWKGSDEQRLVMKKVVPFNSLIDSTNIVQLEDEWMFNYPWFFSDESGIDINTTFANALLQAAGDSRLFQDLKPGELAQRYSSSGSQENSRTRSETKSTSSASSSLWRGHFFVVDVPRQKRRNGKRVKLWSQLYDMERNEDLWKHLSSKRTAKSAKKRLVHLYDANPETAFICAAASRGHEGPLMAEFFGRHSLCEKSHFDHCTLIFNKWDTEVHMSFYKLIDMDKSPRQGLLALDPLKVQHFPGDQNRQIVKSVVSFRFAGDFFDRYWTCHILQHDYEGIEEDLRKNEEWRQRRVLELYLFMISLRESKEHTGGIFDAVKQKLGVDANMGSFSYSVLDSDAYSSRSRTWQGFENLLQALEEDLTGTLDIVNQWNSREEVRGKEQPRWTRNDERKHRGAVNQQLFKVKRQVNQVRKLRDDIKALREWYSNRLRDTREELGFRSDQNIISFTYVTVVFLPLGFAASIFSMSGSPEGSLIASMVILAVVALAVTVLAVINARAITGIGKDVLETMGKIAKAVQKFTEKTMRTSIITQSQQQRTNQEQNKEAGSTEADISERPGEQESRIVSTSSVLAFWLTYLLIEVPVRNIFLAYRVLAGEDSDQPAEQATRGWAQRNILMWLKSAIVGEKKQSKWWTDTLMRWWTETPDRLRPVRNLDRKIREMADDKPQTKKRGKETNALVGGEEGLQPERPEETGETGV</sequence>